<feature type="binding site" evidence="6">
    <location>
        <position position="414"/>
    </location>
    <ligand>
        <name>ATP</name>
        <dbReference type="ChEBI" id="CHEBI:30616"/>
    </ligand>
</feature>
<comment type="function">
    <text evidence="6 8">Together with its co-chaperonin GroES, plays an essential role in assisting protein folding. The GroEL-GroES system forms a nano-cage that allows encapsulation of the non-native substrate proteins and provides a physical environment optimized to promote and accelerate protein folding.</text>
</comment>
<evidence type="ECO:0000313" key="11">
    <source>
        <dbReference type="Proteomes" id="UP000176504"/>
    </source>
</evidence>
<feature type="binding site" evidence="6">
    <location>
        <begin position="87"/>
        <end position="91"/>
    </location>
    <ligand>
        <name>ATP</name>
        <dbReference type="ChEBI" id="CHEBI:30616"/>
    </ligand>
</feature>
<evidence type="ECO:0000256" key="6">
    <source>
        <dbReference type="HAMAP-Rule" id="MF_00600"/>
    </source>
</evidence>
<dbReference type="InterPro" id="IPR027410">
    <property type="entry name" value="TCP-1-like_intermed_sf"/>
</dbReference>
<dbReference type="SUPFAM" id="SSF48592">
    <property type="entry name" value="GroEL equatorial domain-like"/>
    <property type="match status" value="1"/>
</dbReference>
<keyword evidence="6" id="KW-0963">Cytoplasm</keyword>
<dbReference type="PROSITE" id="PS00296">
    <property type="entry name" value="CHAPERONINS_CPN60"/>
    <property type="match status" value="1"/>
</dbReference>
<keyword evidence="2 6" id="KW-0547">Nucleotide-binding</keyword>
<dbReference type="GO" id="GO:0005524">
    <property type="term" value="F:ATP binding"/>
    <property type="evidence" value="ECO:0007669"/>
    <property type="project" value="UniProtKB-UniRule"/>
</dbReference>
<dbReference type="InterPro" id="IPR018370">
    <property type="entry name" value="Chaperonin_Cpn60_CS"/>
</dbReference>
<comment type="subcellular location">
    <subcellularLocation>
        <location evidence="6">Cytoplasm</location>
    </subcellularLocation>
</comment>
<dbReference type="AlphaFoldDB" id="A0A1F4VFJ9"/>
<dbReference type="NCBIfam" id="NF009488">
    <property type="entry name" value="PRK12850.1"/>
    <property type="match status" value="1"/>
</dbReference>
<dbReference type="Pfam" id="PF00118">
    <property type="entry name" value="Cpn60_TCP1"/>
    <property type="match status" value="1"/>
</dbReference>
<evidence type="ECO:0000256" key="3">
    <source>
        <dbReference type="ARBA" id="ARBA00022840"/>
    </source>
</evidence>
<dbReference type="Gene3D" id="1.10.560.10">
    <property type="entry name" value="GroEL-like equatorial domain"/>
    <property type="match status" value="1"/>
</dbReference>
<protein>
    <recommendedName>
        <fullName evidence="6">Chaperonin GroEL</fullName>
        <ecNumber evidence="6">5.6.1.7</ecNumber>
    </recommendedName>
    <alternativeName>
        <fullName evidence="6">60 kDa chaperonin</fullName>
    </alternativeName>
    <alternativeName>
        <fullName evidence="6">Chaperonin-60</fullName>
        <shortName evidence="6">Cpn60</shortName>
    </alternativeName>
</protein>
<feature type="compositionally biased region" description="Gly residues" evidence="9">
    <location>
        <begin position="542"/>
        <end position="555"/>
    </location>
</feature>
<dbReference type="HAMAP" id="MF_00600">
    <property type="entry name" value="CH60"/>
    <property type="match status" value="1"/>
</dbReference>
<evidence type="ECO:0000256" key="1">
    <source>
        <dbReference type="ARBA" id="ARBA00006607"/>
    </source>
</evidence>
<evidence type="ECO:0000256" key="5">
    <source>
        <dbReference type="ARBA" id="ARBA00023235"/>
    </source>
</evidence>
<dbReference type="Proteomes" id="UP000176504">
    <property type="component" value="Unassembled WGS sequence"/>
</dbReference>
<dbReference type="EC" id="5.6.1.7" evidence="6"/>
<dbReference type="NCBIfam" id="NF009489">
    <property type="entry name" value="PRK12851.1"/>
    <property type="match status" value="1"/>
</dbReference>
<evidence type="ECO:0000256" key="9">
    <source>
        <dbReference type="SAM" id="MobiDB-lite"/>
    </source>
</evidence>
<dbReference type="PANTHER" id="PTHR45633">
    <property type="entry name" value="60 KDA HEAT SHOCK PROTEIN, MITOCHONDRIAL"/>
    <property type="match status" value="1"/>
</dbReference>
<keyword evidence="5 6" id="KW-0413">Isomerase</keyword>
<organism evidence="10 11">
    <name type="scientific">candidate division WWE3 bacterium RIFCSPLOWO2_01_FULL_41_18</name>
    <dbReference type="NCBI Taxonomy" id="1802625"/>
    <lineage>
        <taxon>Bacteria</taxon>
        <taxon>Katanobacteria</taxon>
    </lineage>
</organism>
<dbReference type="EMBL" id="MEVI01000001">
    <property type="protein sequence ID" value="OGC55899.1"/>
    <property type="molecule type" value="Genomic_DNA"/>
</dbReference>
<dbReference type="SUPFAM" id="SSF52029">
    <property type="entry name" value="GroEL apical domain-like"/>
    <property type="match status" value="1"/>
</dbReference>
<dbReference type="Gene3D" id="3.50.7.10">
    <property type="entry name" value="GroEL"/>
    <property type="match status" value="1"/>
</dbReference>
<accession>A0A1F4VFJ9</accession>
<evidence type="ECO:0000256" key="8">
    <source>
        <dbReference type="RuleBase" id="RU000419"/>
    </source>
</evidence>
<evidence type="ECO:0000256" key="2">
    <source>
        <dbReference type="ARBA" id="ARBA00022741"/>
    </source>
</evidence>
<dbReference type="GO" id="GO:0016853">
    <property type="term" value="F:isomerase activity"/>
    <property type="evidence" value="ECO:0007669"/>
    <property type="project" value="UniProtKB-KW"/>
</dbReference>
<proteinExistence type="inferred from homology"/>
<dbReference type="CDD" id="cd03344">
    <property type="entry name" value="GroEL"/>
    <property type="match status" value="1"/>
</dbReference>
<keyword evidence="4 6" id="KW-0143">Chaperone</keyword>
<feature type="binding site" evidence="6">
    <location>
        <position position="503"/>
    </location>
    <ligand>
        <name>ATP</name>
        <dbReference type="ChEBI" id="CHEBI:30616"/>
    </ligand>
</feature>
<comment type="similarity">
    <text evidence="1 6 7">Belongs to the chaperonin (HSP60) family.</text>
</comment>
<dbReference type="NCBIfam" id="NF000592">
    <property type="entry name" value="PRK00013.1"/>
    <property type="match status" value="1"/>
</dbReference>
<dbReference type="SUPFAM" id="SSF54849">
    <property type="entry name" value="GroEL-intermediate domain like"/>
    <property type="match status" value="1"/>
</dbReference>
<dbReference type="GO" id="GO:0051082">
    <property type="term" value="F:unfolded protein binding"/>
    <property type="evidence" value="ECO:0007669"/>
    <property type="project" value="UniProtKB-UniRule"/>
</dbReference>
<dbReference type="InterPro" id="IPR002423">
    <property type="entry name" value="Cpn60/GroEL/TCP-1"/>
</dbReference>
<dbReference type="InterPro" id="IPR001844">
    <property type="entry name" value="Cpn60/GroEL"/>
</dbReference>
<evidence type="ECO:0000313" key="10">
    <source>
        <dbReference type="EMBL" id="OGC55899.1"/>
    </source>
</evidence>
<dbReference type="InterPro" id="IPR027413">
    <property type="entry name" value="GROEL-like_equatorial_sf"/>
</dbReference>
<dbReference type="PRINTS" id="PR00298">
    <property type="entry name" value="CHAPERONIN60"/>
</dbReference>
<dbReference type="GO" id="GO:0140662">
    <property type="term" value="F:ATP-dependent protein folding chaperone"/>
    <property type="evidence" value="ECO:0007669"/>
    <property type="project" value="InterPro"/>
</dbReference>
<feature type="region of interest" description="Disordered" evidence="9">
    <location>
        <begin position="536"/>
        <end position="555"/>
    </location>
</feature>
<evidence type="ECO:0000256" key="7">
    <source>
        <dbReference type="RuleBase" id="RU000418"/>
    </source>
</evidence>
<comment type="subunit">
    <text evidence="6 8">Forms a cylinder of 14 subunits composed of two heptameric rings stacked back-to-back. Interacts with the co-chaperonin GroES.</text>
</comment>
<comment type="caution">
    <text evidence="10">The sequence shown here is derived from an EMBL/GenBank/DDBJ whole genome shotgun (WGS) entry which is preliminary data.</text>
</comment>
<sequence length="555" mass="59207">MPAKQLLYGDEARKKLKAGVDKLAKAVVTTLGPKGRNVSLDKKWGAPQVVHDGVTVAKEIELEDPFENMGAQLVKEAASKTNDVAGDGTTTATLLAQAIVDEGLKNVSAGANPMIVRHGLEKAAELVVNEIKAMSKKITTKEEKAQVATISGASEEIGNLIAEAMDHVGNNGVITVEESKGLKMEVEYKEGMQFDKGYASPYFVTNPDKMEATIESPYILITDQKISAISDLLPMLENLIKVSKNLVIIADEVDGEALATLVVNKIRGTFNALAVKVPGFGDRRKEMLADIAVLTGGTVISEEVGRKLDSVKVDDLGKADRITADKDETIIVGGKGKKADLNARIAQIQKQIETTDSSYDKEKLQERLAKLSGGVAVISVGAASETELKEKKLRVEDAVNATKAAVEEGIVPGGGVALLRARKVLKKMKLEGDEQIGATILFNALDKPLRMITENAGVDAGWVVRELEHREEDSSKAGKGGNNIGYNVLTMEFEDMVKSGIMDPAKVARTALQNAVSVAIMVLTTETLVTEVPEKEKAPMGGMPGGMGGMGDMDM</sequence>
<dbReference type="GO" id="GO:0005737">
    <property type="term" value="C:cytoplasm"/>
    <property type="evidence" value="ECO:0007669"/>
    <property type="project" value="UniProtKB-SubCell"/>
</dbReference>
<evidence type="ECO:0000256" key="4">
    <source>
        <dbReference type="ARBA" id="ARBA00023186"/>
    </source>
</evidence>
<name>A0A1F4VFJ9_UNCKA</name>
<feature type="binding site" evidence="6">
    <location>
        <begin position="30"/>
        <end position="33"/>
    </location>
    <ligand>
        <name>ATP</name>
        <dbReference type="ChEBI" id="CHEBI:30616"/>
    </ligand>
</feature>
<gene>
    <name evidence="6" type="primary">groEL</name>
    <name evidence="6" type="synonym">groL</name>
    <name evidence="10" type="ORF">A3A78_02575</name>
</gene>
<feature type="binding site" evidence="6">
    <location>
        <begin position="487"/>
        <end position="489"/>
    </location>
    <ligand>
        <name>ATP</name>
        <dbReference type="ChEBI" id="CHEBI:30616"/>
    </ligand>
</feature>
<dbReference type="Gene3D" id="3.30.260.10">
    <property type="entry name" value="TCP-1-like chaperonin intermediate domain"/>
    <property type="match status" value="1"/>
</dbReference>
<reference evidence="10 11" key="1">
    <citation type="journal article" date="2016" name="Nat. Commun.">
        <title>Thousands of microbial genomes shed light on interconnected biogeochemical processes in an aquifer system.</title>
        <authorList>
            <person name="Anantharaman K."/>
            <person name="Brown C.T."/>
            <person name="Hug L.A."/>
            <person name="Sharon I."/>
            <person name="Castelle C.J."/>
            <person name="Probst A.J."/>
            <person name="Thomas B.C."/>
            <person name="Singh A."/>
            <person name="Wilkins M.J."/>
            <person name="Karaoz U."/>
            <person name="Brodie E.L."/>
            <person name="Williams K.H."/>
            <person name="Hubbard S.S."/>
            <person name="Banfield J.F."/>
        </authorList>
    </citation>
    <scope>NUCLEOTIDE SEQUENCE [LARGE SCALE GENOMIC DNA]</scope>
</reference>
<dbReference type="NCBIfam" id="NF009487">
    <property type="entry name" value="PRK12849.1"/>
    <property type="match status" value="1"/>
</dbReference>
<dbReference type="InterPro" id="IPR027409">
    <property type="entry name" value="GroEL-like_apical_dom_sf"/>
</dbReference>
<dbReference type="GO" id="GO:0042026">
    <property type="term" value="P:protein refolding"/>
    <property type="evidence" value="ECO:0007669"/>
    <property type="project" value="UniProtKB-UniRule"/>
</dbReference>
<dbReference type="NCBIfam" id="TIGR02348">
    <property type="entry name" value="GroEL"/>
    <property type="match status" value="1"/>
</dbReference>
<dbReference type="FunFam" id="3.50.7.10:FF:000001">
    <property type="entry name" value="60 kDa chaperonin"/>
    <property type="match status" value="1"/>
</dbReference>
<keyword evidence="3 6" id="KW-0067">ATP-binding</keyword>
<comment type="caution">
    <text evidence="6">Lacks conserved residue(s) required for the propagation of feature annotation.</text>
</comment>